<feature type="compositionally biased region" description="Basic and acidic residues" evidence="1">
    <location>
        <begin position="252"/>
        <end position="266"/>
    </location>
</feature>
<proteinExistence type="predicted"/>
<dbReference type="VEuPathDB" id="FungiDB:HMPREF1541_09424"/>
<organism evidence="2 3">
    <name type="scientific">Cyphellophora europaea (strain CBS 101466)</name>
    <name type="common">Phialophora europaea</name>
    <dbReference type="NCBI Taxonomy" id="1220924"/>
    <lineage>
        <taxon>Eukaryota</taxon>
        <taxon>Fungi</taxon>
        <taxon>Dikarya</taxon>
        <taxon>Ascomycota</taxon>
        <taxon>Pezizomycotina</taxon>
        <taxon>Eurotiomycetes</taxon>
        <taxon>Chaetothyriomycetidae</taxon>
        <taxon>Chaetothyriales</taxon>
        <taxon>Cyphellophoraceae</taxon>
        <taxon>Cyphellophora</taxon>
    </lineage>
</organism>
<feature type="region of interest" description="Disordered" evidence="1">
    <location>
        <begin position="124"/>
        <end position="151"/>
    </location>
</feature>
<dbReference type="GeneID" id="19976763"/>
<evidence type="ECO:0000313" key="3">
    <source>
        <dbReference type="Proteomes" id="UP000030752"/>
    </source>
</evidence>
<feature type="region of interest" description="Disordered" evidence="1">
    <location>
        <begin position="229"/>
        <end position="292"/>
    </location>
</feature>
<name>W2SA70_CYPE1</name>
<dbReference type="AlphaFoldDB" id="W2SA70"/>
<dbReference type="Proteomes" id="UP000030752">
    <property type="component" value="Unassembled WGS sequence"/>
</dbReference>
<accession>W2SA70</accession>
<sequence>MNVNPAASANNNMNTSTNHTYDLISHQPTATFTQAISFLKQHVNNVLDVLQRLLLNTPRPEVVAALAVYQLGTISDSEDSDVQTSQVLSYTVVTLRSLRNKHHLFGSCELELVKVTPESISTANNGVSNRDLTISSQERPNKDDSSEHDPAWATKLKDSEIWVLAPYEAIDEEKIRHGTATFDGMVFHNQTCKYEDWHKWVLKLINVDPDGTHMPVIKVVIKQSGTIEDASKVTTESPSQDQEEAVGVRLDGASHGEGKNPGDSPKKTVNHKRKKNAANGKDMTGGSKKAKK</sequence>
<reference evidence="2 3" key="1">
    <citation type="submission" date="2013-03" db="EMBL/GenBank/DDBJ databases">
        <title>The Genome Sequence of Phialophora europaea CBS 101466.</title>
        <authorList>
            <consortium name="The Broad Institute Genomics Platform"/>
            <person name="Cuomo C."/>
            <person name="de Hoog S."/>
            <person name="Gorbushina A."/>
            <person name="Walker B."/>
            <person name="Young S.K."/>
            <person name="Zeng Q."/>
            <person name="Gargeya S."/>
            <person name="Fitzgerald M."/>
            <person name="Haas B."/>
            <person name="Abouelleil A."/>
            <person name="Allen A.W."/>
            <person name="Alvarado L."/>
            <person name="Arachchi H.M."/>
            <person name="Berlin A.M."/>
            <person name="Chapman S.B."/>
            <person name="Gainer-Dewar J."/>
            <person name="Goldberg J."/>
            <person name="Griggs A."/>
            <person name="Gujja S."/>
            <person name="Hansen M."/>
            <person name="Howarth C."/>
            <person name="Imamovic A."/>
            <person name="Ireland A."/>
            <person name="Larimer J."/>
            <person name="McCowan C."/>
            <person name="Murphy C."/>
            <person name="Pearson M."/>
            <person name="Poon T.W."/>
            <person name="Priest M."/>
            <person name="Roberts A."/>
            <person name="Saif S."/>
            <person name="Shea T."/>
            <person name="Sisk P."/>
            <person name="Sykes S."/>
            <person name="Wortman J."/>
            <person name="Nusbaum C."/>
            <person name="Birren B."/>
        </authorList>
    </citation>
    <scope>NUCLEOTIDE SEQUENCE [LARGE SCALE GENOMIC DNA]</scope>
    <source>
        <strain evidence="2 3">CBS 101466</strain>
    </source>
</reference>
<keyword evidence="3" id="KW-1185">Reference proteome</keyword>
<feature type="compositionally biased region" description="Basic and acidic residues" evidence="1">
    <location>
        <begin position="139"/>
        <end position="151"/>
    </location>
</feature>
<dbReference type="EMBL" id="KB822712">
    <property type="protein sequence ID" value="ETN45592.1"/>
    <property type="molecule type" value="Genomic_DNA"/>
</dbReference>
<dbReference type="HOGENOM" id="CLU_953214_0_0_1"/>
<gene>
    <name evidence="2" type="ORF">HMPREF1541_09424</name>
</gene>
<evidence type="ECO:0000313" key="2">
    <source>
        <dbReference type="EMBL" id="ETN45592.1"/>
    </source>
</evidence>
<feature type="compositionally biased region" description="Polar residues" evidence="1">
    <location>
        <begin position="124"/>
        <end position="138"/>
    </location>
</feature>
<evidence type="ECO:0000256" key="1">
    <source>
        <dbReference type="SAM" id="MobiDB-lite"/>
    </source>
</evidence>
<dbReference type="RefSeq" id="XP_008712320.1">
    <property type="nucleotide sequence ID" value="XM_008714098.1"/>
</dbReference>
<dbReference type="InParanoid" id="W2SA70"/>
<protein>
    <submittedName>
        <fullName evidence="2">Uncharacterized protein</fullName>
    </submittedName>
</protein>